<feature type="compositionally biased region" description="Low complexity" evidence="1">
    <location>
        <begin position="1154"/>
        <end position="1165"/>
    </location>
</feature>
<dbReference type="STRING" id="53468.A0A0R3U7L1"/>
<feature type="region of interest" description="Disordered" evidence="1">
    <location>
        <begin position="1138"/>
        <end position="1165"/>
    </location>
</feature>
<accession>A0A0R3U7L1</accession>
<protein>
    <recommendedName>
        <fullName evidence="6">DH domain-containing protein</fullName>
    </recommendedName>
</protein>
<feature type="region of interest" description="Disordered" evidence="1">
    <location>
        <begin position="1035"/>
        <end position="1054"/>
    </location>
</feature>
<dbReference type="SMART" id="SM00292">
    <property type="entry name" value="BRCT"/>
    <property type="match status" value="2"/>
</dbReference>
<dbReference type="EMBL" id="UXSR01000517">
    <property type="protein sequence ID" value="VDD76816.1"/>
    <property type="molecule type" value="Genomic_DNA"/>
</dbReference>
<dbReference type="InterPro" id="IPR026817">
    <property type="entry name" value="Ect2"/>
</dbReference>
<dbReference type="SUPFAM" id="SSF52113">
    <property type="entry name" value="BRCT domain"/>
    <property type="match status" value="2"/>
</dbReference>
<proteinExistence type="predicted"/>
<feature type="region of interest" description="Disordered" evidence="1">
    <location>
        <begin position="435"/>
        <end position="475"/>
    </location>
</feature>
<evidence type="ECO:0000313" key="4">
    <source>
        <dbReference type="EMBL" id="VDD76816.1"/>
    </source>
</evidence>
<reference evidence="4 5" key="1">
    <citation type="submission" date="2018-10" db="EMBL/GenBank/DDBJ databases">
        <authorList>
            <consortium name="Pathogen Informatics"/>
        </authorList>
    </citation>
    <scope>NUCLEOTIDE SEQUENCE [LARGE SCALE GENOMIC DNA]</scope>
</reference>
<feature type="region of interest" description="Disordered" evidence="1">
    <location>
        <begin position="802"/>
        <end position="824"/>
    </location>
</feature>
<evidence type="ECO:0000256" key="1">
    <source>
        <dbReference type="SAM" id="MobiDB-lite"/>
    </source>
</evidence>
<dbReference type="PANTHER" id="PTHR16777:SF2">
    <property type="entry name" value="PROTEIN ECT2"/>
    <property type="match status" value="1"/>
</dbReference>
<dbReference type="GO" id="GO:0005634">
    <property type="term" value="C:nucleus"/>
    <property type="evidence" value="ECO:0007669"/>
    <property type="project" value="InterPro"/>
</dbReference>
<feature type="compositionally biased region" description="Low complexity" evidence="1">
    <location>
        <begin position="1234"/>
        <end position="1247"/>
    </location>
</feature>
<feature type="compositionally biased region" description="Low complexity" evidence="1">
    <location>
        <begin position="1035"/>
        <end position="1049"/>
    </location>
</feature>
<sequence>MYVPTFGALKEKQLSRLNDKKVCDDLPEAVLLSDFPSPAEIKSLKLSGRNVRVFGLPSLFAMRFDKRRWTKCRPVYCFSMTDAIVAVTGFRDPVVVNRIASLVNWMGGSMRRKLDSCVTHLIAYRCAGEKVRKAALASVNVATMSISWVESAWELRNSKPEFNACDIEFINQHRAKVFQECCLYFCGFSQKSETLAELKAIVTEHDGKLAKDLHDECLTHVVVADDWQKLGETVDMSALLVSSSAAPTPTPPRSGVSAIDPDLHAELTEVAFRVPVLRLDWFWKSLQSTYICHPQEFLYIQDAPSAESTYDSFFSPQRASTDPFSPKFNCRPSTNTLGKENVDPCRESCECHLAFHSCTSPLTTENKQTAVNTPSEAEQRTVRRNINEGIETTPVDRRFTREEVIAQLADPLLVAATSSRYSRDAKSLLFFETPKSSPTVHNASAPYSEPRVQPPSRSRTPQPSDILGGVTASPATSRTPLEALKSSFGSPSTPDKKTPVQVRLKDRQHRVFEFFLTERNYLSILEYLTQAAFSEVIAEDQVGGPIIPRAEADIVFGKLMPIYQLHKRLQSRLTDLESSWSMETSRLGEVLLPYIDEMEKVYSHYMQFYNAPHLHQLGREYPRFLAFMRQVERRKESGRQSLSDLLVRPVQRLPSMLLLMQGIIKFTPPSHPDHEDMSTFTSRLSNILEQINVRLKKNEEHMSLLTLYHDICGAPPEMLSSSRSLVCQLNVFQLDVSANGSPICEPVTLFLLTDCLEVARPKKRNTGDLHAIQAALAAVEGGSHCSSTGVCDEVGGADTTSLNNSSLTSDRRSGNVSRAGSGASGISKFGRGLDAKKRHHFTHLFLLQLQDVKRVLDLNTMSPERAAFSLIVRGASEEFDHVYTFCLAASFAATAALASGKCPEAVQSAVAAATAGGSCRQASFKDLSDSTTSTVEDEEGVDSALTKLQHCVHMAKTTFLRRLCHSILQVSFVASSPEDLLVEMQPDVVLDFDLDNVFSSMGNSSFKSKKFPRHLGRAISMKTPRRLPNARTNVTASAMPSTTSTAPHHTSGKHVEKRVLAPIPLDLASGSALSSAVSLKPTVEDEEHLPQEFTTPSRPSVLGSLFGGLRSHAVKAATCTPIHSMTKCTNHVDTKAEADDGEDSFNTSFASHATTTTPPLTPTVVVRGTPSQKDLWLDVVTEFASDDETSEGVDLEEDDMFSLDSCCSHSGPWPASLPHPPPTSRGGAGSKGETATASTSSLSSAYSQADHAGGGQSRQSFSGLVNATRKSICRSFLVGMRRPKEPGQHRNSAASSSMSRVAPLARVDDDEAGGSSQDCLSRRHLPRLHSADSKTPSNACGLSTPGLDKSASECNLSHRKNHPGSRVATSSTASIKNLFASPFRVPTAPAVRNSVAATLTGKSQRSVSKTAQLSQSPTSGSITSWCSLMGLDERRHGDADEDEEVAIRYRCKASTGAAMDTCSMIVHPSPSSIFGSKKLKLGKKGKASRRLYGSAIFFQRPKKEEKPKADDSNSVAASAGRRESIFRRNFLFK</sequence>
<dbReference type="PROSITE" id="PS50172">
    <property type="entry name" value="BRCT"/>
    <property type="match status" value="2"/>
</dbReference>
<dbReference type="PANTHER" id="PTHR16777">
    <property type="entry name" value="PROTEIN ECT2"/>
    <property type="match status" value="1"/>
</dbReference>
<feature type="compositionally biased region" description="Polar residues" evidence="1">
    <location>
        <begin position="1289"/>
        <end position="1299"/>
    </location>
</feature>
<dbReference type="Pfam" id="PF12738">
    <property type="entry name" value="PTCB-BRCT"/>
    <property type="match status" value="1"/>
</dbReference>
<name>A0A0R3U7L1_MESCO</name>
<dbReference type="GO" id="GO:0007399">
    <property type="term" value="P:nervous system development"/>
    <property type="evidence" value="ECO:0007669"/>
    <property type="project" value="TreeGrafter"/>
</dbReference>
<dbReference type="SMART" id="SM00325">
    <property type="entry name" value="RhoGEF"/>
    <property type="match status" value="1"/>
</dbReference>
<feature type="region of interest" description="Disordered" evidence="1">
    <location>
        <begin position="1277"/>
        <end position="1323"/>
    </location>
</feature>
<dbReference type="Pfam" id="PF00621">
    <property type="entry name" value="RhoGEF"/>
    <property type="match status" value="1"/>
</dbReference>
<dbReference type="SUPFAM" id="SSF48065">
    <property type="entry name" value="DBL homology domain (DH-domain)"/>
    <property type="match status" value="1"/>
</dbReference>
<dbReference type="GO" id="GO:0005938">
    <property type="term" value="C:cell cortex"/>
    <property type="evidence" value="ECO:0007669"/>
    <property type="project" value="TreeGrafter"/>
</dbReference>
<dbReference type="GO" id="GO:2000431">
    <property type="term" value="P:regulation of cytokinesis, actomyosin contractile ring assembly"/>
    <property type="evidence" value="ECO:0007669"/>
    <property type="project" value="InterPro"/>
</dbReference>
<dbReference type="InterPro" id="IPR001357">
    <property type="entry name" value="BRCT_dom"/>
</dbReference>
<organism evidence="4 5">
    <name type="scientific">Mesocestoides corti</name>
    <name type="common">Flatworm</name>
    <dbReference type="NCBI Taxonomy" id="53468"/>
    <lineage>
        <taxon>Eukaryota</taxon>
        <taxon>Metazoa</taxon>
        <taxon>Spiralia</taxon>
        <taxon>Lophotrochozoa</taxon>
        <taxon>Platyhelminthes</taxon>
        <taxon>Cestoda</taxon>
        <taxon>Eucestoda</taxon>
        <taxon>Cyclophyllidea</taxon>
        <taxon>Mesocestoididae</taxon>
        <taxon>Mesocestoides</taxon>
    </lineage>
</organism>
<feature type="domain" description="BRCT" evidence="3">
    <location>
        <begin position="173"/>
        <end position="299"/>
    </location>
</feature>
<dbReference type="GO" id="GO:0005096">
    <property type="term" value="F:GTPase activator activity"/>
    <property type="evidence" value="ECO:0007669"/>
    <property type="project" value="InterPro"/>
</dbReference>
<dbReference type="CDD" id="cd00160">
    <property type="entry name" value="RhoGEF"/>
    <property type="match status" value="1"/>
</dbReference>
<feature type="domain" description="DH" evidence="2">
    <location>
        <begin position="506"/>
        <end position="694"/>
    </location>
</feature>
<keyword evidence="5" id="KW-1185">Reference proteome</keyword>
<evidence type="ECO:0000259" key="2">
    <source>
        <dbReference type="PROSITE" id="PS50010"/>
    </source>
</evidence>
<dbReference type="InterPro" id="IPR036420">
    <property type="entry name" value="BRCT_dom_sf"/>
</dbReference>
<feature type="compositionally biased region" description="Low complexity" evidence="1">
    <location>
        <begin position="450"/>
        <end position="464"/>
    </location>
</feature>
<dbReference type="InterPro" id="IPR035899">
    <property type="entry name" value="DBL_dom_sf"/>
</dbReference>
<dbReference type="OrthoDB" id="9997817at2759"/>
<feature type="compositionally biased region" description="Polar residues" evidence="1">
    <location>
        <begin position="1144"/>
        <end position="1153"/>
    </location>
</feature>
<evidence type="ECO:0000259" key="3">
    <source>
        <dbReference type="PROSITE" id="PS50172"/>
    </source>
</evidence>
<dbReference type="InterPro" id="IPR000219">
    <property type="entry name" value="DH_dom"/>
</dbReference>
<gene>
    <name evidence="4" type="ORF">MCOS_LOCUS2819</name>
</gene>
<dbReference type="Gene3D" id="1.20.900.10">
    <property type="entry name" value="Dbl homology (DH) domain"/>
    <property type="match status" value="1"/>
</dbReference>
<dbReference type="GO" id="GO:0005085">
    <property type="term" value="F:guanyl-nucleotide exchange factor activity"/>
    <property type="evidence" value="ECO:0007669"/>
    <property type="project" value="InterPro"/>
</dbReference>
<dbReference type="Proteomes" id="UP000267029">
    <property type="component" value="Unassembled WGS sequence"/>
</dbReference>
<dbReference type="GO" id="GO:0000281">
    <property type="term" value="P:mitotic cytokinesis"/>
    <property type="evidence" value="ECO:0007669"/>
    <property type="project" value="TreeGrafter"/>
</dbReference>
<dbReference type="Gene3D" id="3.40.50.10190">
    <property type="entry name" value="BRCT domain"/>
    <property type="match status" value="2"/>
</dbReference>
<evidence type="ECO:0000313" key="5">
    <source>
        <dbReference type="Proteomes" id="UP000267029"/>
    </source>
</evidence>
<dbReference type="PROSITE" id="PS50010">
    <property type="entry name" value="DH_2"/>
    <property type="match status" value="1"/>
</dbReference>
<feature type="region of interest" description="Disordered" evidence="1">
    <location>
        <begin position="1212"/>
        <end position="1263"/>
    </location>
</feature>
<evidence type="ECO:0008006" key="6">
    <source>
        <dbReference type="Google" id="ProtNLM"/>
    </source>
</evidence>
<feature type="domain" description="BRCT" evidence="3">
    <location>
        <begin position="80"/>
        <end position="149"/>
    </location>
</feature>